<feature type="compositionally biased region" description="Polar residues" evidence="1">
    <location>
        <begin position="156"/>
        <end position="178"/>
    </location>
</feature>
<proteinExistence type="predicted"/>
<feature type="region of interest" description="Disordered" evidence="1">
    <location>
        <begin position="144"/>
        <end position="178"/>
    </location>
</feature>
<dbReference type="AlphaFoldDB" id="A0A2T7P2M1"/>
<name>A0A2T7P2M1_POMCA</name>
<sequence>MRYVCVRKTLSESDSAAPSPKSPPRHHPYDEVSDDQLDQNRAGGKPPRVHPYDEVTDDQLDQNRAGGKVPRVHPYDEVSDAVLETNRQKVRARNHAYDEVDLDRTMSKINKQANGEADSKTAPRVSKIKCGNSNLNYVEVDIQQDAKGSEKRRVTQTDSTNYAGVRRNSSGQTVLVTE</sequence>
<dbReference type="EMBL" id="PZQS01000007">
    <property type="protein sequence ID" value="PVD27669.1"/>
    <property type="molecule type" value="Genomic_DNA"/>
</dbReference>
<evidence type="ECO:0000313" key="2">
    <source>
        <dbReference type="EMBL" id="PVD27669.1"/>
    </source>
</evidence>
<dbReference type="Proteomes" id="UP000245119">
    <property type="component" value="Linkage Group LG7"/>
</dbReference>
<protein>
    <submittedName>
        <fullName evidence="2">Uncharacterized protein</fullName>
    </submittedName>
</protein>
<comment type="caution">
    <text evidence="2">The sequence shown here is derived from an EMBL/GenBank/DDBJ whole genome shotgun (WGS) entry which is preliminary data.</text>
</comment>
<reference evidence="2 3" key="1">
    <citation type="submission" date="2018-04" db="EMBL/GenBank/DDBJ databases">
        <title>The genome of golden apple snail Pomacea canaliculata provides insight into stress tolerance and invasive adaptation.</title>
        <authorList>
            <person name="Liu C."/>
            <person name="Liu B."/>
            <person name="Ren Y."/>
            <person name="Zhang Y."/>
            <person name="Wang H."/>
            <person name="Li S."/>
            <person name="Jiang F."/>
            <person name="Yin L."/>
            <person name="Zhang G."/>
            <person name="Qian W."/>
            <person name="Fan W."/>
        </authorList>
    </citation>
    <scope>NUCLEOTIDE SEQUENCE [LARGE SCALE GENOMIC DNA]</scope>
    <source>
        <strain evidence="2">SZHN2017</strain>
        <tissue evidence="2">Muscle</tissue>
    </source>
</reference>
<accession>A0A2T7P2M1</accession>
<organism evidence="2 3">
    <name type="scientific">Pomacea canaliculata</name>
    <name type="common">Golden apple snail</name>
    <dbReference type="NCBI Taxonomy" id="400727"/>
    <lineage>
        <taxon>Eukaryota</taxon>
        <taxon>Metazoa</taxon>
        <taxon>Spiralia</taxon>
        <taxon>Lophotrochozoa</taxon>
        <taxon>Mollusca</taxon>
        <taxon>Gastropoda</taxon>
        <taxon>Caenogastropoda</taxon>
        <taxon>Architaenioglossa</taxon>
        <taxon>Ampullarioidea</taxon>
        <taxon>Ampullariidae</taxon>
        <taxon>Pomacea</taxon>
    </lineage>
</organism>
<evidence type="ECO:0000256" key="1">
    <source>
        <dbReference type="SAM" id="MobiDB-lite"/>
    </source>
</evidence>
<gene>
    <name evidence="2" type="ORF">C0Q70_12836</name>
</gene>
<feature type="region of interest" description="Disordered" evidence="1">
    <location>
        <begin position="8"/>
        <end position="79"/>
    </location>
</feature>
<evidence type="ECO:0000313" key="3">
    <source>
        <dbReference type="Proteomes" id="UP000245119"/>
    </source>
</evidence>
<keyword evidence="3" id="KW-1185">Reference proteome</keyword>